<dbReference type="InterPro" id="IPR001647">
    <property type="entry name" value="HTH_TetR"/>
</dbReference>
<accession>A0A9X3I5Z0</accession>
<organism evidence="6 7">
    <name type="scientific">Gordonia aquimaris</name>
    <dbReference type="NCBI Taxonomy" id="2984863"/>
    <lineage>
        <taxon>Bacteria</taxon>
        <taxon>Bacillati</taxon>
        <taxon>Actinomycetota</taxon>
        <taxon>Actinomycetes</taxon>
        <taxon>Mycobacteriales</taxon>
        <taxon>Gordoniaceae</taxon>
        <taxon>Gordonia</taxon>
    </lineage>
</organism>
<dbReference type="AlphaFoldDB" id="A0A9X3I5Z0"/>
<sequence>MATSGGEAGGAPADPRGIVAIVPGVFFIPPAPLPRGRHSIPRVQIDAAQQERLLIALTELVAARGYAAVSVADIVERAQVSRAAFYRVFADKQACALAAYDRFIEVLLTGIAARLNPEQSLADFVDACLRGYLEPMQRDPVVGRAFQVEIDAMGAPARQRRRHSLQLFADTVADHHRHIADTRHEGDVLPPSAYLGVVYAVRQITSDALETSDPVDLLASIPELSRWLLRLLDPAAT</sequence>
<dbReference type="GO" id="GO:0000976">
    <property type="term" value="F:transcription cis-regulatory region binding"/>
    <property type="evidence" value="ECO:0007669"/>
    <property type="project" value="TreeGrafter"/>
</dbReference>
<proteinExistence type="predicted"/>
<keyword evidence="1" id="KW-0805">Transcription regulation</keyword>
<evidence type="ECO:0000256" key="4">
    <source>
        <dbReference type="PROSITE-ProRule" id="PRU00335"/>
    </source>
</evidence>
<evidence type="ECO:0000259" key="5">
    <source>
        <dbReference type="PROSITE" id="PS50977"/>
    </source>
</evidence>
<dbReference type="Gene3D" id="1.10.357.10">
    <property type="entry name" value="Tetracycline Repressor, domain 2"/>
    <property type="match status" value="1"/>
</dbReference>
<keyword evidence="3" id="KW-0804">Transcription</keyword>
<feature type="DNA-binding region" description="H-T-H motif" evidence="4">
    <location>
        <begin position="70"/>
        <end position="89"/>
    </location>
</feature>
<keyword evidence="7" id="KW-1185">Reference proteome</keyword>
<dbReference type="RefSeq" id="WP_266063224.1">
    <property type="nucleotide sequence ID" value="NZ_JAPKFM010000025.1"/>
</dbReference>
<comment type="caution">
    <text evidence="6">The sequence shown here is derived from an EMBL/GenBank/DDBJ whole genome shotgun (WGS) entry which is preliminary data.</text>
</comment>
<reference evidence="6" key="1">
    <citation type="submission" date="2022-10" db="EMBL/GenBank/DDBJ databases">
        <title>WGS of marine actinomycetes from Thailand.</title>
        <authorList>
            <person name="Thawai C."/>
        </authorList>
    </citation>
    <scope>NUCLEOTIDE SEQUENCE</scope>
    <source>
        <strain evidence="6">SW21</strain>
    </source>
</reference>
<dbReference type="EMBL" id="JAPKFM010000025">
    <property type="protein sequence ID" value="MCX2966313.1"/>
    <property type="molecule type" value="Genomic_DNA"/>
</dbReference>
<evidence type="ECO:0000256" key="3">
    <source>
        <dbReference type="ARBA" id="ARBA00023163"/>
    </source>
</evidence>
<dbReference type="InterPro" id="IPR009057">
    <property type="entry name" value="Homeodomain-like_sf"/>
</dbReference>
<dbReference type="SUPFAM" id="SSF46689">
    <property type="entry name" value="Homeodomain-like"/>
    <property type="match status" value="1"/>
</dbReference>
<dbReference type="Pfam" id="PF00440">
    <property type="entry name" value="TetR_N"/>
    <property type="match status" value="1"/>
</dbReference>
<gene>
    <name evidence="6" type="ORF">OSB52_19710</name>
</gene>
<dbReference type="PANTHER" id="PTHR30055">
    <property type="entry name" value="HTH-TYPE TRANSCRIPTIONAL REGULATOR RUTR"/>
    <property type="match status" value="1"/>
</dbReference>
<dbReference type="GO" id="GO:0003700">
    <property type="term" value="F:DNA-binding transcription factor activity"/>
    <property type="evidence" value="ECO:0007669"/>
    <property type="project" value="TreeGrafter"/>
</dbReference>
<evidence type="ECO:0000256" key="2">
    <source>
        <dbReference type="ARBA" id="ARBA00023125"/>
    </source>
</evidence>
<dbReference type="Proteomes" id="UP001143347">
    <property type="component" value="Unassembled WGS sequence"/>
</dbReference>
<protein>
    <submittedName>
        <fullName evidence="6">TetR/AcrR family transcriptional regulator</fullName>
    </submittedName>
</protein>
<keyword evidence="2 4" id="KW-0238">DNA-binding</keyword>
<dbReference type="PANTHER" id="PTHR30055:SF234">
    <property type="entry name" value="HTH-TYPE TRANSCRIPTIONAL REGULATOR BETI"/>
    <property type="match status" value="1"/>
</dbReference>
<dbReference type="InterPro" id="IPR050109">
    <property type="entry name" value="HTH-type_TetR-like_transc_reg"/>
</dbReference>
<name>A0A9X3I5Z0_9ACTN</name>
<evidence type="ECO:0000256" key="1">
    <source>
        <dbReference type="ARBA" id="ARBA00023015"/>
    </source>
</evidence>
<feature type="domain" description="HTH tetR-type" evidence="5">
    <location>
        <begin position="47"/>
        <end position="107"/>
    </location>
</feature>
<evidence type="ECO:0000313" key="7">
    <source>
        <dbReference type="Proteomes" id="UP001143347"/>
    </source>
</evidence>
<dbReference type="PROSITE" id="PS50977">
    <property type="entry name" value="HTH_TETR_2"/>
    <property type="match status" value="1"/>
</dbReference>
<evidence type="ECO:0000313" key="6">
    <source>
        <dbReference type="EMBL" id="MCX2966313.1"/>
    </source>
</evidence>